<feature type="compositionally biased region" description="Low complexity" evidence="2">
    <location>
        <begin position="51"/>
        <end position="202"/>
    </location>
</feature>
<dbReference type="SMART" id="SM00020">
    <property type="entry name" value="Tryp_SPc"/>
    <property type="match status" value="1"/>
</dbReference>
<dbReference type="GeneID" id="41701427"/>
<feature type="domain" description="Peptidase S1" evidence="3">
    <location>
        <begin position="220"/>
        <end position="462"/>
    </location>
</feature>
<dbReference type="GO" id="GO:0004252">
    <property type="term" value="F:serine-type endopeptidase activity"/>
    <property type="evidence" value="ECO:0007669"/>
    <property type="project" value="InterPro"/>
</dbReference>
<feature type="region of interest" description="Disordered" evidence="2">
    <location>
        <begin position="22"/>
        <end position="203"/>
    </location>
</feature>
<organism evidence="4">
    <name type="scientific">Tomelloso virus</name>
    <dbReference type="NCBI Taxonomy" id="2053981"/>
    <lineage>
        <taxon>Viruses</taxon>
        <taxon>Viruses incertae sedis</taxon>
        <taxon>Naldaviricetes</taxon>
        <taxon>Lefavirales</taxon>
        <taxon>Nudiviridae</taxon>
        <taxon>Alphanudivirus</taxon>
        <taxon>Alphanudivirus alterdromelanogasteris</taxon>
    </lineage>
</organism>
<accession>A0A2H4T2P2</accession>
<sequence>MKINIVFFCLLSIALLCGCGAQDDAESSSGSSEDSSDATTVVPNDSTEVPTTEASSSETSSSEASSTESSSSSSEASSSSSSEAPTTESSSSSSSEASSTESSSSSSSEASSTESSSSSSSEASSTESSSSSSSEASSTESSSSSSSEASSTESSSSSSSEASSTESSSSSSSEAPTTESSSSSSSEAPTSSSSSSTTTTEEPYQWHRIFSPQVMPVQYFASGFALKAGEVTWRAFFKISNDNNTIYCGGAILSYFKVITTASCIYDFYTGEIYPNAVMSVGGRRSDTASYSVKVDFATQATVHPEYKYNDPYMQNNLAIITTIRPLPFSEVVGKIEIASLPSSYNDKMRMVGFGRDVSGQPLVNLKYHFIRFVSNSKCLALYGPDVCSQSSVLTSVGQDTSKATICRVESGAPISYHPGWWSSPKLIALASFISEDGCVAGSLDGHVYLIKQYNWINEVLLN</sequence>
<dbReference type="Pfam" id="PF00089">
    <property type="entry name" value="Trypsin"/>
    <property type="match status" value="1"/>
</dbReference>
<keyword evidence="5" id="KW-1185">Reference proteome</keyword>
<dbReference type="EMBL" id="KY457233">
    <property type="protein sequence ID" value="ATY70193.1"/>
    <property type="molecule type" value="Genomic_DNA"/>
</dbReference>
<dbReference type="InterPro" id="IPR001254">
    <property type="entry name" value="Trypsin_dom"/>
</dbReference>
<evidence type="ECO:0000256" key="1">
    <source>
        <dbReference type="ARBA" id="ARBA00022801"/>
    </source>
</evidence>
<dbReference type="Proteomes" id="UP000289333">
    <property type="component" value="Segment"/>
</dbReference>
<dbReference type="OrthoDB" id="16553at10239"/>
<dbReference type="InterPro" id="IPR051333">
    <property type="entry name" value="CLIP_Serine_Protease"/>
</dbReference>
<evidence type="ECO:0000256" key="2">
    <source>
        <dbReference type="SAM" id="MobiDB-lite"/>
    </source>
</evidence>
<dbReference type="PROSITE" id="PS50240">
    <property type="entry name" value="TRYPSIN_DOM"/>
    <property type="match status" value="1"/>
</dbReference>
<dbReference type="KEGG" id="vg:41701427"/>
<evidence type="ECO:0000313" key="5">
    <source>
        <dbReference type="Proteomes" id="UP000289333"/>
    </source>
</evidence>
<name>A0A2H4T2P2_9VIRU</name>
<dbReference type="Gene3D" id="2.40.10.10">
    <property type="entry name" value="Trypsin-like serine proteases"/>
    <property type="match status" value="1"/>
</dbReference>
<dbReference type="PANTHER" id="PTHR24260:SF136">
    <property type="entry name" value="GH08193P-RELATED"/>
    <property type="match status" value="1"/>
</dbReference>
<dbReference type="InterPro" id="IPR043504">
    <property type="entry name" value="Peptidase_S1_PA_chymotrypsin"/>
</dbReference>
<protein>
    <submittedName>
        <fullName evidence="4">Trypsin-like serine protease-like protein</fullName>
    </submittedName>
</protein>
<dbReference type="InterPro" id="IPR009003">
    <property type="entry name" value="Peptidase_S1_PA"/>
</dbReference>
<dbReference type="SUPFAM" id="SSF50494">
    <property type="entry name" value="Trypsin-like serine proteases"/>
    <property type="match status" value="1"/>
</dbReference>
<dbReference type="PROSITE" id="PS51257">
    <property type="entry name" value="PROKAR_LIPOPROTEIN"/>
    <property type="match status" value="1"/>
</dbReference>
<reference evidence="4" key="1">
    <citation type="journal article" date="2021" name="Virus">
        <title>The discovery, distribution and diversity of DNA viruses associated with Drosophila melanogaster in Europe.</title>
        <authorList>
            <person name="Wallace M.A."/>
            <person name="Coffman K.A."/>
            <person name="Gilbert C."/>
            <person name="Ravindran S."/>
            <person name="Albery G.F."/>
            <person name="Abbott J."/>
            <person name="Argyridou E."/>
            <person name="Bellosta P."/>
            <person name="Betancourt A.J."/>
            <person name="Colinet H."/>
            <person name="Eric K."/>
            <person name="Glaser-Schmitt A."/>
            <person name="Grath S."/>
            <person name="Jelic M."/>
            <person name="Kankare M."/>
            <person name="Kozeretska I."/>
            <person name="Loeschcke V."/>
            <person name="Montchamp-Moreau C."/>
            <person name="Ometto L."/>
            <person name="Onder B.S."/>
            <person name="Orengo D.J."/>
            <person name="Parsch J."/>
            <person name="Pascual M."/>
            <person name="Patenkovic A."/>
            <person name="Puerma E."/>
            <person name="Ritchie M.G."/>
            <person name="Rota-Stabelli O."/>
            <person name="Schou M.F."/>
            <person name="Serga S.V."/>
            <person name="Stamenkovic-Radak M."/>
            <person name="Tanaskovic M."/>
            <person name="Veselinovic M.S."/>
            <person name="Vieira J."/>
            <person name="Vieira C.P."/>
            <person name="Kapun M."/>
            <person name="Flatt T."/>
            <person name="Gonzalez J."/>
            <person name="Staubach F."/>
            <person name="Obbard D.J."/>
        </authorList>
    </citation>
    <scope>NUCLEOTIDE SEQUENCE</scope>
    <source>
        <strain evidence="4">DrosEU28 Tomelloso 2015</strain>
    </source>
</reference>
<proteinExistence type="predicted"/>
<dbReference type="GO" id="GO:0006508">
    <property type="term" value="P:proteolysis"/>
    <property type="evidence" value="ECO:0007669"/>
    <property type="project" value="UniProtKB-KW"/>
</dbReference>
<evidence type="ECO:0000259" key="3">
    <source>
        <dbReference type="PROSITE" id="PS50240"/>
    </source>
</evidence>
<keyword evidence="1" id="KW-0378">Hydrolase</keyword>
<keyword evidence="4" id="KW-0645">Protease</keyword>
<dbReference type="RefSeq" id="YP_009553378.1">
    <property type="nucleotide sequence ID" value="NC_040789.1"/>
</dbReference>
<feature type="compositionally biased region" description="Polar residues" evidence="2">
    <location>
        <begin position="39"/>
        <end position="50"/>
    </location>
</feature>
<evidence type="ECO:0000313" key="4">
    <source>
        <dbReference type="EMBL" id="ATY70193.1"/>
    </source>
</evidence>
<dbReference type="PANTHER" id="PTHR24260">
    <property type="match status" value="1"/>
</dbReference>